<name>A0A5B7FXE5_PORTR</name>
<sequence>MARPLPGGASRRGAVWQPAEGGGCGAARRRVTGKRAGGWVRRLVGRRPVERRGDERLAGRWQRRRRTGVAEQPEVFLTEKYHTPELPV</sequence>
<dbReference type="AlphaFoldDB" id="A0A5B7FXE5"/>
<dbReference type="EMBL" id="VSRR010009226">
    <property type="protein sequence ID" value="MPC50005.1"/>
    <property type="molecule type" value="Genomic_DNA"/>
</dbReference>
<evidence type="ECO:0000256" key="1">
    <source>
        <dbReference type="SAM" id="MobiDB-lite"/>
    </source>
</evidence>
<protein>
    <submittedName>
        <fullName evidence="2">Uncharacterized protein</fullName>
    </submittedName>
</protein>
<comment type="caution">
    <text evidence="2">The sequence shown here is derived from an EMBL/GenBank/DDBJ whole genome shotgun (WGS) entry which is preliminary data.</text>
</comment>
<organism evidence="2 3">
    <name type="scientific">Portunus trituberculatus</name>
    <name type="common">Swimming crab</name>
    <name type="synonym">Neptunus trituberculatus</name>
    <dbReference type="NCBI Taxonomy" id="210409"/>
    <lineage>
        <taxon>Eukaryota</taxon>
        <taxon>Metazoa</taxon>
        <taxon>Ecdysozoa</taxon>
        <taxon>Arthropoda</taxon>
        <taxon>Crustacea</taxon>
        <taxon>Multicrustacea</taxon>
        <taxon>Malacostraca</taxon>
        <taxon>Eumalacostraca</taxon>
        <taxon>Eucarida</taxon>
        <taxon>Decapoda</taxon>
        <taxon>Pleocyemata</taxon>
        <taxon>Brachyura</taxon>
        <taxon>Eubrachyura</taxon>
        <taxon>Portunoidea</taxon>
        <taxon>Portunidae</taxon>
        <taxon>Portuninae</taxon>
        <taxon>Portunus</taxon>
    </lineage>
</organism>
<feature type="region of interest" description="Disordered" evidence="1">
    <location>
        <begin position="1"/>
        <end position="29"/>
    </location>
</feature>
<evidence type="ECO:0000313" key="2">
    <source>
        <dbReference type="EMBL" id="MPC50005.1"/>
    </source>
</evidence>
<evidence type="ECO:0000313" key="3">
    <source>
        <dbReference type="Proteomes" id="UP000324222"/>
    </source>
</evidence>
<proteinExistence type="predicted"/>
<accession>A0A5B7FXE5</accession>
<dbReference type="Proteomes" id="UP000324222">
    <property type="component" value="Unassembled WGS sequence"/>
</dbReference>
<keyword evidence="3" id="KW-1185">Reference proteome</keyword>
<gene>
    <name evidence="2" type="ORF">E2C01_043824</name>
</gene>
<reference evidence="2 3" key="1">
    <citation type="submission" date="2019-05" db="EMBL/GenBank/DDBJ databases">
        <title>Another draft genome of Portunus trituberculatus and its Hox gene families provides insights of decapod evolution.</title>
        <authorList>
            <person name="Jeong J.-H."/>
            <person name="Song I."/>
            <person name="Kim S."/>
            <person name="Choi T."/>
            <person name="Kim D."/>
            <person name="Ryu S."/>
            <person name="Kim W."/>
        </authorList>
    </citation>
    <scope>NUCLEOTIDE SEQUENCE [LARGE SCALE GENOMIC DNA]</scope>
    <source>
        <tissue evidence="2">Muscle</tissue>
    </source>
</reference>